<keyword evidence="4 6" id="KW-1133">Transmembrane helix</keyword>
<evidence type="ECO:0000256" key="3">
    <source>
        <dbReference type="ARBA" id="ARBA00022692"/>
    </source>
</evidence>
<dbReference type="Gene3D" id="1.20.1740.10">
    <property type="entry name" value="Amino acid/polyamine transporter I"/>
    <property type="match status" value="1"/>
</dbReference>
<feature type="transmembrane region" description="Helical" evidence="6">
    <location>
        <begin position="47"/>
        <end position="74"/>
    </location>
</feature>
<evidence type="ECO:0000256" key="5">
    <source>
        <dbReference type="ARBA" id="ARBA00023136"/>
    </source>
</evidence>
<feature type="transmembrane region" description="Helical" evidence="6">
    <location>
        <begin position="200"/>
        <end position="223"/>
    </location>
</feature>
<dbReference type="EMBL" id="AGSI01000004">
    <property type="protein sequence ID" value="EIE25066.1"/>
    <property type="molecule type" value="Genomic_DNA"/>
</dbReference>
<evidence type="ECO:0000313" key="7">
    <source>
        <dbReference type="EMBL" id="EIE25066.1"/>
    </source>
</evidence>
<evidence type="ECO:0000256" key="6">
    <source>
        <dbReference type="SAM" id="Phobius"/>
    </source>
</evidence>
<feature type="transmembrane region" description="Helical" evidence="6">
    <location>
        <begin position="397"/>
        <end position="414"/>
    </location>
</feature>
<organism evidence="7 8">
    <name type="scientific">Coccomyxa subellipsoidea (strain C-169)</name>
    <name type="common">Green microalga</name>
    <dbReference type="NCBI Taxonomy" id="574566"/>
    <lineage>
        <taxon>Eukaryota</taxon>
        <taxon>Viridiplantae</taxon>
        <taxon>Chlorophyta</taxon>
        <taxon>core chlorophytes</taxon>
        <taxon>Trebouxiophyceae</taxon>
        <taxon>Trebouxiophyceae incertae sedis</taxon>
        <taxon>Coccomyxaceae</taxon>
        <taxon>Coccomyxa</taxon>
        <taxon>Coccomyxa subellipsoidea</taxon>
    </lineage>
</organism>
<dbReference type="OrthoDB" id="3257095at2759"/>
<gene>
    <name evidence="7" type="ORF">COCSUDRAFT_13338</name>
</gene>
<dbReference type="InterPro" id="IPR002293">
    <property type="entry name" value="AA/rel_permease1"/>
</dbReference>
<proteinExistence type="predicted"/>
<dbReference type="eggNOG" id="KOG1289">
    <property type="taxonomic scope" value="Eukaryota"/>
</dbReference>
<dbReference type="KEGG" id="csl:COCSUDRAFT_13338"/>
<feature type="transmembrane region" description="Helical" evidence="6">
    <location>
        <begin position="420"/>
        <end position="440"/>
    </location>
</feature>
<reference evidence="7 8" key="1">
    <citation type="journal article" date="2012" name="Genome Biol.">
        <title>The genome of the polar eukaryotic microalga coccomyxa subellipsoidea reveals traits of cold adaptation.</title>
        <authorList>
            <person name="Blanc G."/>
            <person name="Agarkova I."/>
            <person name="Grimwood J."/>
            <person name="Kuo A."/>
            <person name="Brueggeman A."/>
            <person name="Dunigan D."/>
            <person name="Gurnon J."/>
            <person name="Ladunga I."/>
            <person name="Lindquist E."/>
            <person name="Lucas S."/>
            <person name="Pangilinan J."/>
            <person name="Proschold T."/>
            <person name="Salamov A."/>
            <person name="Schmutz J."/>
            <person name="Weeks D."/>
            <person name="Yamada T."/>
            <person name="Claverie J.M."/>
            <person name="Grigoriev I."/>
            <person name="Van Etten J."/>
            <person name="Lomsadze A."/>
            <person name="Borodovsky M."/>
        </authorList>
    </citation>
    <scope>NUCLEOTIDE SEQUENCE [LARGE SCALE GENOMIC DNA]</scope>
    <source>
        <strain evidence="7 8">C-169</strain>
    </source>
</reference>
<dbReference type="RefSeq" id="XP_005649610.1">
    <property type="nucleotide sequence ID" value="XM_005649553.1"/>
</dbReference>
<evidence type="ECO:0000313" key="8">
    <source>
        <dbReference type="Proteomes" id="UP000007264"/>
    </source>
</evidence>
<feature type="transmembrane region" description="Helical" evidence="6">
    <location>
        <begin position="129"/>
        <end position="149"/>
    </location>
</feature>
<evidence type="ECO:0000256" key="1">
    <source>
        <dbReference type="ARBA" id="ARBA00004141"/>
    </source>
</evidence>
<feature type="transmembrane region" description="Helical" evidence="6">
    <location>
        <begin position="86"/>
        <end position="109"/>
    </location>
</feature>
<comment type="subcellular location">
    <subcellularLocation>
        <location evidence="1">Membrane</location>
        <topology evidence="1">Multi-pass membrane protein</topology>
    </subcellularLocation>
</comment>
<protein>
    <submittedName>
        <fullName evidence="7">GABA-specific permease</fullName>
    </submittedName>
</protein>
<keyword evidence="3 6" id="KW-0812">Transmembrane</keyword>
<dbReference type="GO" id="GO:0022857">
    <property type="term" value="F:transmembrane transporter activity"/>
    <property type="evidence" value="ECO:0007669"/>
    <property type="project" value="InterPro"/>
</dbReference>
<dbReference type="GO" id="GO:0006865">
    <property type="term" value="P:amino acid transport"/>
    <property type="evidence" value="ECO:0007669"/>
    <property type="project" value="InterPro"/>
</dbReference>
<dbReference type="Pfam" id="PF13520">
    <property type="entry name" value="AA_permease_2"/>
    <property type="match status" value="1"/>
</dbReference>
<feature type="transmembrane region" description="Helical" evidence="6">
    <location>
        <begin position="169"/>
        <end position="188"/>
    </location>
</feature>
<dbReference type="PANTHER" id="PTHR45649:SF26">
    <property type="entry name" value="OS04G0435100 PROTEIN"/>
    <property type="match status" value="1"/>
</dbReference>
<feature type="transmembrane region" description="Helical" evidence="6">
    <location>
        <begin position="343"/>
        <end position="364"/>
    </location>
</feature>
<dbReference type="GeneID" id="17043069"/>
<keyword evidence="2" id="KW-0813">Transport</keyword>
<comment type="caution">
    <text evidence="7">The sequence shown here is derived from an EMBL/GenBank/DDBJ whole genome shotgun (WGS) entry which is preliminary data.</text>
</comment>
<dbReference type="InterPro" id="IPR004840">
    <property type="entry name" value="Amino_acid_permease_CS"/>
</dbReference>
<keyword evidence="5 6" id="KW-0472">Membrane</keyword>
<dbReference type="GO" id="GO:0016020">
    <property type="term" value="C:membrane"/>
    <property type="evidence" value="ECO:0007669"/>
    <property type="project" value="UniProtKB-SubCell"/>
</dbReference>
<sequence>MSVGSAELDVLEGERAVKDVELDGHPLDSGQRRLEELGYKQELRREFGILSSTCAGFASTSFLLTITGLMPIAYVNGGPVAAVWGWVMVSVFTMLMALSMAEIASAYPLAGGPYFWCVELTKNDPRYTLVAWVTGWLNVLGQVAATAGAASTAASHLGSMWMLSNGHVFTQFELFLTYALIMLVAGVLSSTTTNGIRGFTLFSGAVLAFGGLFLIVFLPAAAPAHQSATFVFTYFRDTDQIDLGLPSTAYLFLMGMLLSEFGFIGYEAPAQFAEETKSADRIVPWGIVNTTALNGTFGLAYIVAILFCIQEPDELLQGNAGGNVVAQVFWDIFEKRFGYGQGALIIMALPLVAMLNATVMSMAANTRMLWSFSRDGGVPLYRVWAAVNKYTGTPLNATWAMSALAFLIGLPMLLSNTAFIATGALSSVGLYVSYAIPIVLRVVFRENFTPGPFRLGALQPAVNVLAVFWTGNFVCIDQACFLLPTSYPVTDANLNWTPVTVGIVMAAVLVAWYLPKYGAATWYRGKSHTLPDKVIVSLSLSCTSASKN</sequence>
<feature type="transmembrane region" description="Helical" evidence="6">
    <location>
        <begin position="496"/>
        <end position="514"/>
    </location>
</feature>
<dbReference type="PROSITE" id="PS00218">
    <property type="entry name" value="AMINO_ACID_PERMEASE_1"/>
    <property type="match status" value="1"/>
</dbReference>
<dbReference type="PANTHER" id="PTHR45649">
    <property type="entry name" value="AMINO-ACID PERMEASE BAT1"/>
    <property type="match status" value="1"/>
</dbReference>
<evidence type="ECO:0000256" key="2">
    <source>
        <dbReference type="ARBA" id="ARBA00022448"/>
    </source>
</evidence>
<feature type="transmembrane region" description="Helical" evidence="6">
    <location>
        <begin position="461"/>
        <end position="484"/>
    </location>
</feature>
<feature type="transmembrane region" description="Helical" evidence="6">
    <location>
        <begin position="243"/>
        <end position="266"/>
    </location>
</feature>
<accession>I0Z347</accession>
<feature type="transmembrane region" description="Helical" evidence="6">
    <location>
        <begin position="287"/>
        <end position="307"/>
    </location>
</feature>
<evidence type="ECO:0000256" key="4">
    <source>
        <dbReference type="ARBA" id="ARBA00022989"/>
    </source>
</evidence>
<dbReference type="PIRSF" id="PIRSF006060">
    <property type="entry name" value="AA_transporter"/>
    <property type="match status" value="1"/>
</dbReference>
<dbReference type="AlphaFoldDB" id="I0Z347"/>
<name>I0Z347_COCSC</name>
<dbReference type="Proteomes" id="UP000007264">
    <property type="component" value="Unassembled WGS sequence"/>
</dbReference>
<keyword evidence="8" id="KW-1185">Reference proteome</keyword>